<name>A0AAJ5W2M1_9MICO</name>
<proteinExistence type="predicted"/>
<gene>
    <name evidence="1" type="ORF">P0Y48_00420</name>
</gene>
<evidence type="ECO:0000313" key="1">
    <source>
        <dbReference type="EMBL" id="WEK13708.1"/>
    </source>
</evidence>
<accession>A0AAJ5W2M1</accession>
<dbReference type="EMBL" id="CP119321">
    <property type="protein sequence ID" value="WEK13708.1"/>
    <property type="molecule type" value="Genomic_DNA"/>
</dbReference>
<dbReference type="AlphaFoldDB" id="A0AAJ5W2M1"/>
<sequence>MDDVSIDDAALRSATARLLGAARTVLEAGRLAPVDPGAVASPEVVAPLTEVTGEQHERAAHIAHVLETSGRMPGRAVAVFGALDGAMARPS</sequence>
<evidence type="ECO:0000313" key="2">
    <source>
        <dbReference type="Proteomes" id="UP001213972"/>
    </source>
</evidence>
<organism evidence="1 2">
    <name type="scientific">Candidatus Microbacterium phytovorans</name>
    <dbReference type="NCBI Taxonomy" id="3121374"/>
    <lineage>
        <taxon>Bacteria</taxon>
        <taxon>Bacillati</taxon>
        <taxon>Actinomycetota</taxon>
        <taxon>Actinomycetes</taxon>
        <taxon>Micrococcales</taxon>
        <taxon>Microbacteriaceae</taxon>
        <taxon>Microbacterium</taxon>
    </lineage>
</organism>
<protein>
    <submittedName>
        <fullName evidence="1">Uncharacterized protein</fullName>
    </submittedName>
</protein>
<reference evidence="1" key="1">
    <citation type="submission" date="2023-03" db="EMBL/GenBank/DDBJ databases">
        <title>Andean soil-derived lignocellulolytic bacterial consortium as a source of novel taxa and putative plastic-active enzymes.</title>
        <authorList>
            <person name="Diaz-Garcia L."/>
            <person name="Chuvochina M."/>
            <person name="Feuerriegel G."/>
            <person name="Bunk B."/>
            <person name="Sproer C."/>
            <person name="Streit W.R."/>
            <person name="Rodriguez L.M."/>
            <person name="Overmann J."/>
            <person name="Jimenez D.J."/>
        </authorList>
    </citation>
    <scope>NUCLEOTIDE SEQUENCE</scope>
    <source>
        <strain evidence="1">MAG 4610</strain>
    </source>
</reference>
<dbReference type="Proteomes" id="UP001213972">
    <property type="component" value="Chromosome"/>
</dbReference>